<proteinExistence type="predicted"/>
<keyword evidence="1" id="KW-0238">DNA-binding</keyword>
<feature type="domain" description="HTH CENPB-type" evidence="3">
    <location>
        <begin position="145"/>
        <end position="217"/>
    </location>
</feature>
<keyword evidence="5" id="KW-1185">Reference proteome</keyword>
<dbReference type="Gene3D" id="1.10.10.10">
    <property type="entry name" value="Winged helix-like DNA-binding domain superfamily/Winged helix DNA-binding domain"/>
    <property type="match status" value="1"/>
</dbReference>
<dbReference type="InterPro" id="IPR009057">
    <property type="entry name" value="Homeodomain-like_sf"/>
</dbReference>
<dbReference type="PANTHER" id="PTHR19303">
    <property type="entry name" value="TRANSPOSON"/>
    <property type="match status" value="1"/>
</dbReference>
<dbReference type="GO" id="GO:0005634">
    <property type="term" value="C:nucleus"/>
    <property type="evidence" value="ECO:0007669"/>
    <property type="project" value="TreeGrafter"/>
</dbReference>
<accession>A0A485PEJ3</accession>
<keyword evidence="2" id="KW-0539">Nucleus</keyword>
<dbReference type="Pfam" id="PF03221">
    <property type="entry name" value="HTH_Tnp_Tc5"/>
    <property type="match status" value="1"/>
</dbReference>
<dbReference type="InterPro" id="IPR036388">
    <property type="entry name" value="WH-like_DNA-bd_sf"/>
</dbReference>
<name>A0A485PEJ3_LYNPA</name>
<dbReference type="EMBL" id="CAAGRJ010032232">
    <property type="protein sequence ID" value="VFV42499.1"/>
    <property type="molecule type" value="Genomic_DNA"/>
</dbReference>
<sequence>MVGTSICLHINAHVSLSSRQKQVWQERPRGCPCGHTGSYCGNWQCGEASSRCVAQGGGMKTTSRLQVSGKAPLGGIGLRHSAKRDRKSITLHMKLEVLRRFEEGEKLTQIARALGLATSTVASIRVNKDKIRANSQAATPVSATQLTRCRGVVMGHMERLLSLWIEEQKRQNLPISTLLIQDKARRLFVQLQHEQGSGTQAETFGASNGWFARFKAR</sequence>
<dbReference type="PANTHER" id="PTHR19303:SF61">
    <property type="entry name" value="HTH CENPB-TYPE DOMAIN-CONTAINING PROTEIN"/>
    <property type="match status" value="1"/>
</dbReference>
<evidence type="ECO:0000313" key="5">
    <source>
        <dbReference type="Proteomes" id="UP000386466"/>
    </source>
</evidence>
<feature type="non-terminal residue" evidence="4">
    <location>
        <position position="217"/>
    </location>
</feature>
<dbReference type="Gene3D" id="1.10.10.60">
    <property type="entry name" value="Homeodomain-like"/>
    <property type="match status" value="1"/>
</dbReference>
<dbReference type="InterPro" id="IPR050863">
    <property type="entry name" value="CenT-Element_Derived"/>
</dbReference>
<dbReference type="InterPro" id="IPR006600">
    <property type="entry name" value="HTH_CenpB_DNA-bd_dom"/>
</dbReference>
<evidence type="ECO:0000259" key="3">
    <source>
        <dbReference type="PROSITE" id="PS51253"/>
    </source>
</evidence>
<gene>
    <name evidence="4" type="ORF">LYPA_23C005887</name>
</gene>
<evidence type="ECO:0000313" key="4">
    <source>
        <dbReference type="EMBL" id="VFV42499.1"/>
    </source>
</evidence>
<dbReference type="PROSITE" id="PS51253">
    <property type="entry name" value="HTH_CENPB"/>
    <property type="match status" value="1"/>
</dbReference>
<evidence type="ECO:0000256" key="2">
    <source>
        <dbReference type="ARBA" id="ARBA00023242"/>
    </source>
</evidence>
<organism evidence="4 5">
    <name type="scientific">Lynx pardinus</name>
    <name type="common">Iberian lynx</name>
    <name type="synonym">Felis pardina</name>
    <dbReference type="NCBI Taxonomy" id="191816"/>
    <lineage>
        <taxon>Eukaryota</taxon>
        <taxon>Metazoa</taxon>
        <taxon>Chordata</taxon>
        <taxon>Craniata</taxon>
        <taxon>Vertebrata</taxon>
        <taxon>Euteleostomi</taxon>
        <taxon>Mammalia</taxon>
        <taxon>Eutheria</taxon>
        <taxon>Laurasiatheria</taxon>
        <taxon>Carnivora</taxon>
        <taxon>Feliformia</taxon>
        <taxon>Felidae</taxon>
        <taxon>Felinae</taxon>
        <taxon>Lynx</taxon>
    </lineage>
</organism>
<dbReference type="SUPFAM" id="SSF46689">
    <property type="entry name" value="Homeodomain-like"/>
    <property type="match status" value="2"/>
</dbReference>
<reference evidence="4 5" key="1">
    <citation type="submission" date="2019-01" db="EMBL/GenBank/DDBJ databases">
        <authorList>
            <person name="Alioto T."/>
            <person name="Alioto T."/>
        </authorList>
    </citation>
    <scope>NUCLEOTIDE SEQUENCE [LARGE SCALE GENOMIC DNA]</scope>
</reference>
<dbReference type="Pfam" id="PF04218">
    <property type="entry name" value="CENP-B_N"/>
    <property type="match status" value="1"/>
</dbReference>
<dbReference type="InterPro" id="IPR007889">
    <property type="entry name" value="HTH_Psq"/>
</dbReference>
<protein>
    <recommendedName>
        <fullName evidence="3">HTH CENPB-type domain-containing protein</fullName>
    </recommendedName>
</protein>
<dbReference type="Proteomes" id="UP000386466">
    <property type="component" value="Unassembled WGS sequence"/>
</dbReference>
<dbReference type="GO" id="GO:0003677">
    <property type="term" value="F:DNA binding"/>
    <property type="evidence" value="ECO:0007669"/>
    <property type="project" value="UniProtKB-KW"/>
</dbReference>
<evidence type="ECO:0000256" key="1">
    <source>
        <dbReference type="ARBA" id="ARBA00023125"/>
    </source>
</evidence>
<dbReference type="AlphaFoldDB" id="A0A485PEJ3"/>